<gene>
    <name evidence="1" type="ORF">BamIOP4010DRAFT_6706</name>
</gene>
<comment type="caution">
    <text evidence="1">The sequence shown here is derived from an EMBL/GenBank/DDBJ whole genome shotgun (WGS) entry which is preliminary data.</text>
</comment>
<protein>
    <submittedName>
        <fullName evidence="1">Uncharacterized protein</fullName>
    </submittedName>
</protein>
<name>B1FRP3_9BURK</name>
<proteinExistence type="predicted"/>
<evidence type="ECO:0000313" key="2">
    <source>
        <dbReference type="Proteomes" id="UP000005463"/>
    </source>
</evidence>
<dbReference type="EMBL" id="ABLC01000439">
    <property type="protein sequence ID" value="EDS99780.1"/>
    <property type="molecule type" value="Genomic_DNA"/>
</dbReference>
<dbReference type="AlphaFoldDB" id="B1FRP3"/>
<sequence>MLVWNAIPSMIAMMSAIFAELSLISPIVPTTWPTTVLPLFAISDAFAASELACRALSAFCFTVPVSCSMLDAVSCSADACSSVRDDRSMLPAAICRAAVAIDSLPPRTVRTVSTKPRCIRARPSRS</sequence>
<dbReference type="Proteomes" id="UP000005463">
    <property type="component" value="Unassembled WGS sequence"/>
</dbReference>
<accession>B1FRP3</accession>
<evidence type="ECO:0000313" key="1">
    <source>
        <dbReference type="EMBL" id="EDS99780.1"/>
    </source>
</evidence>
<reference evidence="1 2" key="1">
    <citation type="submission" date="2008-03" db="EMBL/GenBank/DDBJ databases">
        <title>Sequencing of the draft genome and assembly of Burkholderia ambifaria IOP40-10.</title>
        <authorList>
            <consortium name="US DOE Joint Genome Institute (JGI-PGF)"/>
            <person name="Copeland A."/>
            <person name="Lucas S."/>
            <person name="Lapidus A."/>
            <person name="Glavina del Rio T."/>
            <person name="Dalin E."/>
            <person name="Tice H."/>
            <person name="Bruce D."/>
            <person name="Goodwin L."/>
            <person name="Pitluck S."/>
            <person name="Larimer F."/>
            <person name="Land M.L."/>
            <person name="Hauser L."/>
            <person name="Tiedje J."/>
            <person name="Richardson P."/>
        </authorList>
    </citation>
    <scope>NUCLEOTIDE SEQUENCE [LARGE SCALE GENOMIC DNA]</scope>
    <source>
        <strain evidence="1 2">IOP40-10</strain>
    </source>
</reference>
<organism evidence="1 2">
    <name type="scientific">Burkholderia ambifaria IOP40-10</name>
    <dbReference type="NCBI Taxonomy" id="396596"/>
    <lineage>
        <taxon>Bacteria</taxon>
        <taxon>Pseudomonadati</taxon>
        <taxon>Pseudomonadota</taxon>
        <taxon>Betaproteobacteria</taxon>
        <taxon>Burkholderiales</taxon>
        <taxon>Burkholderiaceae</taxon>
        <taxon>Burkholderia</taxon>
        <taxon>Burkholderia cepacia complex</taxon>
    </lineage>
</organism>